<dbReference type="VEuPathDB" id="AmoebaDB:EIN_244130"/>
<accession>A0A0A1TUY8</accession>
<dbReference type="EMBL" id="KB207198">
    <property type="protein sequence ID" value="ELP83952.1"/>
    <property type="molecule type" value="Genomic_DNA"/>
</dbReference>
<feature type="non-terminal residue" evidence="1">
    <location>
        <position position="182"/>
    </location>
</feature>
<dbReference type="AlphaFoldDB" id="A0A0A1TUY8"/>
<gene>
    <name evidence="1" type="ORF">EIN_244130</name>
</gene>
<protein>
    <submittedName>
        <fullName evidence="1">Uncharacterized protein</fullName>
    </submittedName>
</protein>
<dbReference type="RefSeq" id="XP_004183298.1">
    <property type="nucleotide sequence ID" value="XM_004183250.1"/>
</dbReference>
<proteinExistence type="predicted"/>
<organism evidence="1 2">
    <name type="scientific">Entamoeba invadens IP1</name>
    <dbReference type="NCBI Taxonomy" id="370355"/>
    <lineage>
        <taxon>Eukaryota</taxon>
        <taxon>Amoebozoa</taxon>
        <taxon>Evosea</taxon>
        <taxon>Archamoebae</taxon>
        <taxon>Mastigamoebida</taxon>
        <taxon>Entamoebidae</taxon>
        <taxon>Entamoeba</taxon>
    </lineage>
</organism>
<evidence type="ECO:0000313" key="2">
    <source>
        <dbReference type="Proteomes" id="UP000014680"/>
    </source>
</evidence>
<reference evidence="1 2" key="1">
    <citation type="submission" date="2012-10" db="EMBL/GenBank/DDBJ databases">
        <authorList>
            <person name="Zafar N."/>
            <person name="Inman J."/>
            <person name="Hall N."/>
            <person name="Lorenzi H."/>
            <person name="Caler E."/>
        </authorList>
    </citation>
    <scope>NUCLEOTIDE SEQUENCE [LARGE SCALE GENOMIC DNA]</scope>
    <source>
        <strain evidence="1 2">IP1</strain>
    </source>
</reference>
<dbReference type="GeneID" id="14882923"/>
<dbReference type="Proteomes" id="UP000014680">
    <property type="component" value="Unassembled WGS sequence"/>
</dbReference>
<dbReference type="KEGG" id="eiv:EIN_244130"/>
<name>A0A0A1TUY8_ENTIV</name>
<keyword evidence="2" id="KW-1185">Reference proteome</keyword>
<sequence>MFALLFLVSFTSAFYQVSPNSLDGSINIIKLGRIYNSGTLTYAKIEYSGNFLNYYYSTDCKEWVPQGSSTYEHPIVYSIPDFIAAKYTYDATGCVMSNEDANPDEVIYTERCITSVVSSSQYVVENDKLYLKTYSGAGCTGTFTLGNEIATLDKCVDNSKSSYQYTSGAVEFFALFAVALAS</sequence>
<evidence type="ECO:0000313" key="1">
    <source>
        <dbReference type="EMBL" id="ELP83952.1"/>
    </source>
</evidence>